<reference evidence="2 3" key="1">
    <citation type="submission" date="2024-08" db="EMBL/GenBank/DDBJ databases">
        <authorList>
            <person name="Ishaq N."/>
        </authorList>
    </citation>
    <scope>NUCLEOTIDE SEQUENCE [LARGE SCALE GENOMIC DNA]</scope>
    <source>
        <strain evidence="2 3">DSM 18651</strain>
    </source>
</reference>
<dbReference type="Proteomes" id="UP001569428">
    <property type="component" value="Unassembled WGS sequence"/>
</dbReference>
<evidence type="ECO:0000256" key="1">
    <source>
        <dbReference type="SAM" id="Phobius"/>
    </source>
</evidence>
<name>A0ABV4NWF3_9GAMM</name>
<protein>
    <submittedName>
        <fullName evidence="2">Copper resistance protein CopD</fullName>
    </submittedName>
</protein>
<comment type="caution">
    <text evidence="2">The sequence shown here is derived from an EMBL/GenBank/DDBJ whole genome shotgun (WGS) entry which is preliminary data.</text>
</comment>
<proteinExistence type="predicted"/>
<feature type="transmembrane region" description="Helical" evidence="1">
    <location>
        <begin position="131"/>
        <end position="150"/>
    </location>
</feature>
<feature type="transmembrane region" description="Helical" evidence="1">
    <location>
        <begin position="61"/>
        <end position="78"/>
    </location>
</feature>
<keyword evidence="1" id="KW-1133">Transmembrane helix</keyword>
<dbReference type="EMBL" id="JBGMEK010000005">
    <property type="protein sequence ID" value="MFA0810062.1"/>
    <property type="molecule type" value="Genomic_DNA"/>
</dbReference>
<feature type="transmembrane region" description="Helical" evidence="1">
    <location>
        <begin position="98"/>
        <end position="119"/>
    </location>
</feature>
<evidence type="ECO:0000313" key="3">
    <source>
        <dbReference type="Proteomes" id="UP001569428"/>
    </source>
</evidence>
<accession>A0ABV4NWF3</accession>
<evidence type="ECO:0000313" key="2">
    <source>
        <dbReference type="EMBL" id="MFA0810062.1"/>
    </source>
</evidence>
<dbReference type="RefSeq" id="WP_371837675.1">
    <property type="nucleotide sequence ID" value="NZ_JBGMEK010000005.1"/>
</dbReference>
<keyword evidence="3" id="KW-1185">Reference proteome</keyword>
<gene>
    <name evidence="2" type="ORF">ACCI49_03945</name>
</gene>
<keyword evidence="1" id="KW-0472">Membrane</keyword>
<feature type="transmembrane region" description="Helical" evidence="1">
    <location>
        <begin position="15"/>
        <end position="41"/>
    </location>
</feature>
<organism evidence="2 3">
    <name type="scientific">Microbulbifer epialgicus</name>
    <dbReference type="NCBI Taxonomy" id="393907"/>
    <lineage>
        <taxon>Bacteria</taxon>
        <taxon>Pseudomonadati</taxon>
        <taxon>Pseudomonadota</taxon>
        <taxon>Gammaproteobacteria</taxon>
        <taxon>Cellvibrionales</taxon>
        <taxon>Microbulbiferaceae</taxon>
        <taxon>Microbulbifer</taxon>
    </lineage>
</organism>
<sequence>MPDKGFVTEVKMYEVVLFLHLLGATIWTGGHLVLACTILPFALRNNDIEFISRFERSYEKIGIPALLLQIFSGIYLAFNLLPDISQWFNFSNPVSRLISYKLIILGCTFLLAIDARLRVIPNLSTQNLRALAYHIIPVTLLSVLFVYVGISFRTGWLY</sequence>
<keyword evidence="1" id="KW-0812">Transmembrane</keyword>